<evidence type="ECO:0000313" key="1">
    <source>
        <dbReference type="EMBL" id="KAA5607945.1"/>
    </source>
</evidence>
<reference evidence="1 2" key="1">
    <citation type="submission" date="2019-09" db="EMBL/GenBank/DDBJ databases">
        <title>Genome sequence of Rhodovastum atsumiense, a diverse member of the Acetobacteraceae family of non-sulfur purple photosynthetic bacteria.</title>
        <authorList>
            <person name="Meyer T."/>
            <person name="Kyndt J."/>
        </authorList>
    </citation>
    <scope>NUCLEOTIDE SEQUENCE [LARGE SCALE GENOMIC DNA]</scope>
    <source>
        <strain evidence="1 2">DSM 21279</strain>
    </source>
</reference>
<name>A0A5M6IJT4_9PROT</name>
<comment type="caution">
    <text evidence="1">The sequence shown here is derived from an EMBL/GenBank/DDBJ whole genome shotgun (WGS) entry which is preliminary data.</text>
</comment>
<dbReference type="Proteomes" id="UP000325255">
    <property type="component" value="Unassembled WGS sequence"/>
</dbReference>
<dbReference type="RefSeq" id="WP_150045809.1">
    <property type="nucleotide sequence ID" value="NZ_OW485601.1"/>
</dbReference>
<accession>A0A5M6IJT4</accession>
<gene>
    <name evidence="1" type="ORF">F1189_31485</name>
</gene>
<dbReference type="OrthoDB" id="2629886at2"/>
<dbReference type="AlphaFoldDB" id="A0A5M6IJT4"/>
<dbReference type="EMBL" id="VWPK01000127">
    <property type="protein sequence ID" value="KAA5607945.1"/>
    <property type="molecule type" value="Genomic_DNA"/>
</dbReference>
<proteinExistence type="predicted"/>
<evidence type="ECO:0000313" key="2">
    <source>
        <dbReference type="Proteomes" id="UP000325255"/>
    </source>
</evidence>
<protein>
    <submittedName>
        <fullName evidence="1">Uncharacterized protein</fullName>
    </submittedName>
</protein>
<keyword evidence="2" id="KW-1185">Reference proteome</keyword>
<sequence length="64" mass="7074">MKITELHMTTRRSSNLGNSNYLTLEAGAKAVLDEGDDVADVRSELVSEINKSLHAQLDMIREGE</sequence>
<organism evidence="1 2">
    <name type="scientific">Rhodovastum atsumiense</name>
    <dbReference type="NCBI Taxonomy" id="504468"/>
    <lineage>
        <taxon>Bacteria</taxon>
        <taxon>Pseudomonadati</taxon>
        <taxon>Pseudomonadota</taxon>
        <taxon>Alphaproteobacteria</taxon>
        <taxon>Acetobacterales</taxon>
        <taxon>Acetobacteraceae</taxon>
        <taxon>Rhodovastum</taxon>
    </lineage>
</organism>